<reference evidence="7 8" key="1">
    <citation type="submission" date="2019-04" db="EMBL/GenBank/DDBJ databases">
        <title>Microbes associate with the intestines of laboratory mice.</title>
        <authorList>
            <person name="Navarre W."/>
            <person name="Wong E."/>
            <person name="Huang K."/>
            <person name="Tropini C."/>
            <person name="Ng K."/>
            <person name="Yu B."/>
        </authorList>
    </citation>
    <scope>NUCLEOTIDE SEQUENCE [LARGE SCALE GENOMIC DNA]</scope>
    <source>
        <strain evidence="7 8">NM46_B2-13</strain>
    </source>
</reference>
<comment type="caution">
    <text evidence="7">The sequence shown here is derived from an EMBL/GenBank/DDBJ whole genome shotgun (WGS) entry which is preliminary data.</text>
</comment>
<dbReference type="NCBIfam" id="TIGR00492">
    <property type="entry name" value="alr"/>
    <property type="match status" value="1"/>
</dbReference>
<dbReference type="Pfam" id="PF00842">
    <property type="entry name" value="Ala_racemase_C"/>
    <property type="match status" value="1"/>
</dbReference>
<dbReference type="SUPFAM" id="SSF50621">
    <property type="entry name" value="Alanine racemase C-terminal domain-like"/>
    <property type="match status" value="1"/>
</dbReference>
<feature type="modified residue" description="N6-(pyridoxal phosphate)lysine" evidence="4">
    <location>
        <position position="37"/>
    </location>
</feature>
<protein>
    <submittedName>
        <fullName evidence="7">Alanine racemase</fullName>
        <ecNumber evidence="7">5.1.1.1</ecNumber>
    </submittedName>
</protein>
<dbReference type="PANTHER" id="PTHR30511:SF0">
    <property type="entry name" value="ALANINE RACEMASE, CATABOLIC-RELATED"/>
    <property type="match status" value="1"/>
</dbReference>
<dbReference type="SUPFAM" id="SSF51419">
    <property type="entry name" value="PLP-binding barrel"/>
    <property type="match status" value="1"/>
</dbReference>
<dbReference type="GO" id="GO:0008784">
    <property type="term" value="F:alanine racemase activity"/>
    <property type="evidence" value="ECO:0007669"/>
    <property type="project" value="UniProtKB-EC"/>
</dbReference>
<dbReference type="Proteomes" id="UP000309893">
    <property type="component" value="Unassembled WGS sequence"/>
</dbReference>
<dbReference type="GO" id="GO:0005829">
    <property type="term" value="C:cytosol"/>
    <property type="evidence" value="ECO:0007669"/>
    <property type="project" value="TreeGrafter"/>
</dbReference>
<dbReference type="InterPro" id="IPR001608">
    <property type="entry name" value="Ala_racemase_N"/>
</dbReference>
<dbReference type="InterPro" id="IPR009006">
    <property type="entry name" value="Ala_racemase/Decarboxylase_C"/>
</dbReference>
<organism evidence="7 8">
    <name type="scientific">Microbacterium laevaniformans</name>
    <dbReference type="NCBI Taxonomy" id="36807"/>
    <lineage>
        <taxon>Bacteria</taxon>
        <taxon>Bacillati</taxon>
        <taxon>Actinomycetota</taxon>
        <taxon>Actinomycetes</taxon>
        <taxon>Micrococcales</taxon>
        <taxon>Microbacteriaceae</taxon>
        <taxon>Microbacterium</taxon>
    </lineage>
</organism>
<dbReference type="EMBL" id="SRYO01000005">
    <property type="protein sequence ID" value="TGY36764.1"/>
    <property type="molecule type" value="Genomic_DNA"/>
</dbReference>
<keyword evidence="2 4" id="KW-0663">Pyridoxal phosphate</keyword>
<dbReference type="RefSeq" id="WP_135949408.1">
    <property type="nucleotide sequence ID" value="NZ_SRYO01000005.1"/>
</dbReference>
<dbReference type="InterPro" id="IPR029066">
    <property type="entry name" value="PLP-binding_barrel"/>
</dbReference>
<dbReference type="Pfam" id="PF01168">
    <property type="entry name" value="Ala_racemase_N"/>
    <property type="match status" value="1"/>
</dbReference>
<dbReference type="PANTHER" id="PTHR30511">
    <property type="entry name" value="ALANINE RACEMASE"/>
    <property type="match status" value="1"/>
</dbReference>
<evidence type="ECO:0000259" key="6">
    <source>
        <dbReference type="SMART" id="SM01005"/>
    </source>
</evidence>
<dbReference type="GO" id="GO:0030170">
    <property type="term" value="F:pyridoxal phosphate binding"/>
    <property type="evidence" value="ECO:0007669"/>
    <property type="project" value="TreeGrafter"/>
</dbReference>
<evidence type="ECO:0000256" key="2">
    <source>
        <dbReference type="ARBA" id="ARBA00022898"/>
    </source>
</evidence>
<dbReference type="InterPro" id="IPR011079">
    <property type="entry name" value="Ala_racemase_C"/>
</dbReference>
<evidence type="ECO:0000313" key="7">
    <source>
        <dbReference type="EMBL" id="TGY36764.1"/>
    </source>
</evidence>
<evidence type="ECO:0000313" key="8">
    <source>
        <dbReference type="Proteomes" id="UP000309893"/>
    </source>
</evidence>
<dbReference type="EC" id="5.1.1.1" evidence="7"/>
<dbReference type="GO" id="GO:0030632">
    <property type="term" value="P:D-alanine biosynthetic process"/>
    <property type="evidence" value="ECO:0007669"/>
    <property type="project" value="TreeGrafter"/>
</dbReference>
<evidence type="ECO:0000256" key="1">
    <source>
        <dbReference type="ARBA" id="ARBA00001933"/>
    </source>
</evidence>
<dbReference type="SMART" id="SM01005">
    <property type="entry name" value="Ala_racemase_C"/>
    <property type="match status" value="1"/>
</dbReference>
<dbReference type="OrthoDB" id="9813814at2"/>
<dbReference type="Gene3D" id="3.20.20.10">
    <property type="entry name" value="Alanine racemase"/>
    <property type="match status" value="1"/>
</dbReference>
<name>A0A4S2D8F9_9MICO</name>
<dbReference type="AlphaFoldDB" id="A0A4S2D8F9"/>
<evidence type="ECO:0000256" key="3">
    <source>
        <dbReference type="ARBA" id="ARBA00023235"/>
    </source>
</evidence>
<dbReference type="Gene3D" id="2.40.37.10">
    <property type="entry name" value="Lyase, Ornithine Decarboxylase, Chain A, domain 1"/>
    <property type="match status" value="1"/>
</dbReference>
<feature type="binding site" evidence="5">
    <location>
        <position position="136"/>
    </location>
    <ligand>
        <name>substrate</name>
    </ligand>
</feature>
<evidence type="ECO:0000256" key="5">
    <source>
        <dbReference type="PIRSR" id="PIRSR600821-52"/>
    </source>
</evidence>
<dbReference type="PROSITE" id="PS00395">
    <property type="entry name" value="ALANINE_RACEMASE"/>
    <property type="match status" value="1"/>
</dbReference>
<proteinExistence type="predicted"/>
<dbReference type="InterPro" id="IPR000821">
    <property type="entry name" value="Ala_racemase"/>
</dbReference>
<comment type="cofactor">
    <cofactor evidence="1 4">
        <name>pyridoxal 5'-phosphate</name>
        <dbReference type="ChEBI" id="CHEBI:597326"/>
    </cofactor>
</comment>
<sequence>MSASAAWVEVDTGAVAHNLGAVRDALGPGAHVCAVVKADAYGHGVDLVAPTLIARGVESFGVTSNEEARTVRATGFTGRILRLRAALREEVEDAAGLGVEEWIGGAAHAAAVAAAGAATGRRVRAHVSINATGISRDGIDLDDANAAAQLRQIGADARLDVVGVASHFPCEDADDVHDGAAAFAIQARHAGALLARGPLQRHCATSYAALTVPASRFDLVRIGAALYGDTSASLAGLRPAMRLVSRIAAISAYPAGRTVGYDRTHRLDAPARLAAVPLGYADGYQRTLGGRAEVLVRGRRMPVVDRLAMNTLLVDVTCAEDAVIGDEVVLYGAQGAERISGADLEHASGQIAANLYTSWGRLLPRRAISLSA</sequence>
<keyword evidence="3 7" id="KW-0413">Isomerase</keyword>
<feature type="domain" description="Alanine racemase C-terminal" evidence="6">
    <location>
        <begin position="240"/>
        <end position="368"/>
    </location>
</feature>
<feature type="binding site" evidence="5">
    <location>
        <position position="309"/>
    </location>
    <ligand>
        <name>substrate</name>
    </ligand>
</feature>
<gene>
    <name evidence="7" type="primary">alr</name>
    <name evidence="7" type="ORF">E5344_09110</name>
</gene>
<accession>A0A4S2D8F9</accession>
<evidence type="ECO:0000256" key="4">
    <source>
        <dbReference type="PIRSR" id="PIRSR600821-50"/>
    </source>
</evidence>
<dbReference type="PRINTS" id="PR00992">
    <property type="entry name" value="ALARACEMASE"/>
</dbReference>
<dbReference type="InterPro" id="IPR020622">
    <property type="entry name" value="Ala_racemase_pyridoxalP-BS"/>
</dbReference>